<name>A0ABP6SNW6_9ACTN</name>
<accession>A0ABP6SNW6</accession>
<sequence length="103" mass="11070">MTTAVISYRTKPEAADENQRLVENVLAELATVSPPGLRYSVFRLADAVSFVHVVDGDGLAELPAFQEFQRGLNDRLAAGPTRQDATLVGSYAPALAERSGVRP</sequence>
<dbReference type="RefSeq" id="WP_345725907.1">
    <property type="nucleotide sequence ID" value="NZ_BAAAYN010000001.1"/>
</dbReference>
<evidence type="ECO:0000313" key="2">
    <source>
        <dbReference type="Proteomes" id="UP001501676"/>
    </source>
</evidence>
<comment type="caution">
    <text evidence="1">The sequence shown here is derived from an EMBL/GenBank/DDBJ whole genome shotgun (WGS) entry which is preliminary data.</text>
</comment>
<gene>
    <name evidence="1" type="ORF">GCM10020369_01210</name>
</gene>
<proteinExistence type="predicted"/>
<evidence type="ECO:0000313" key="1">
    <source>
        <dbReference type="EMBL" id="GAA3381813.1"/>
    </source>
</evidence>
<dbReference type="EMBL" id="BAAAYN010000001">
    <property type="protein sequence ID" value="GAA3381813.1"/>
    <property type="molecule type" value="Genomic_DNA"/>
</dbReference>
<organism evidence="1 2">
    <name type="scientific">Cryptosporangium minutisporangium</name>
    <dbReference type="NCBI Taxonomy" id="113569"/>
    <lineage>
        <taxon>Bacteria</taxon>
        <taxon>Bacillati</taxon>
        <taxon>Actinomycetota</taxon>
        <taxon>Actinomycetes</taxon>
        <taxon>Cryptosporangiales</taxon>
        <taxon>Cryptosporangiaceae</taxon>
        <taxon>Cryptosporangium</taxon>
    </lineage>
</organism>
<dbReference type="Proteomes" id="UP001501676">
    <property type="component" value="Unassembled WGS sequence"/>
</dbReference>
<protein>
    <recommendedName>
        <fullName evidence="3">ABM domain-containing protein</fullName>
    </recommendedName>
</protein>
<reference evidence="2" key="1">
    <citation type="journal article" date="2019" name="Int. J. Syst. Evol. Microbiol.">
        <title>The Global Catalogue of Microorganisms (GCM) 10K type strain sequencing project: providing services to taxonomists for standard genome sequencing and annotation.</title>
        <authorList>
            <consortium name="The Broad Institute Genomics Platform"/>
            <consortium name="The Broad Institute Genome Sequencing Center for Infectious Disease"/>
            <person name="Wu L."/>
            <person name="Ma J."/>
        </authorList>
    </citation>
    <scope>NUCLEOTIDE SEQUENCE [LARGE SCALE GENOMIC DNA]</scope>
    <source>
        <strain evidence="2">JCM 9458</strain>
    </source>
</reference>
<keyword evidence="2" id="KW-1185">Reference proteome</keyword>
<evidence type="ECO:0008006" key="3">
    <source>
        <dbReference type="Google" id="ProtNLM"/>
    </source>
</evidence>